<sequence length="259" mass="27478">MRLLRRKWFTISAMAALLLAGPVGVSRASDAVTVFAAASLTNAITDLGNMFAGKGGSNVTSSFAASSTLAKQIENGAPANVFLSADEAWMNYLSEKRLIVPDTRFDLVGNKLVFVAPLDSKLKLDVHQSFPLAQLLGDGRLATGDPDHVPVGKYAKSALQKLGVWATVEGKLARADSVRAGLALVERGECPLGIVYSTDAAISKKVKIVGTFPEGSYPPITYPAALIAGKDTEAARSFLNFLKTPEAKAVFEKYGFAVR</sequence>
<dbReference type="Pfam" id="PF13531">
    <property type="entry name" value="SBP_bac_11"/>
    <property type="match status" value="1"/>
</dbReference>
<evidence type="ECO:0000313" key="8">
    <source>
        <dbReference type="EMBL" id="MBI5251407.1"/>
    </source>
</evidence>
<evidence type="ECO:0000256" key="3">
    <source>
        <dbReference type="ARBA" id="ARBA00022723"/>
    </source>
</evidence>
<dbReference type="NCBIfam" id="NF007958">
    <property type="entry name" value="PRK10677.1"/>
    <property type="match status" value="1"/>
</dbReference>
<dbReference type="PIRSF" id="PIRSF004846">
    <property type="entry name" value="ModA"/>
    <property type="match status" value="1"/>
</dbReference>
<feature type="chain" id="PRO_5039557090" evidence="7">
    <location>
        <begin position="29"/>
        <end position="259"/>
    </location>
</feature>
<comment type="similarity">
    <text evidence="1">Belongs to the bacterial solute-binding protein ModA family.</text>
</comment>
<dbReference type="EMBL" id="JACRDE010000472">
    <property type="protein sequence ID" value="MBI5251407.1"/>
    <property type="molecule type" value="Genomic_DNA"/>
</dbReference>
<dbReference type="AlphaFoldDB" id="A0A9D6V9G0"/>
<protein>
    <submittedName>
        <fullName evidence="8">Molybdate ABC transporter substrate-binding protein</fullName>
    </submittedName>
</protein>
<dbReference type="GO" id="GO:0046872">
    <property type="term" value="F:metal ion binding"/>
    <property type="evidence" value="ECO:0007669"/>
    <property type="project" value="UniProtKB-KW"/>
</dbReference>
<gene>
    <name evidence="8" type="primary">modA</name>
    <name evidence="8" type="ORF">HY912_18115</name>
</gene>
<comment type="caution">
    <text evidence="8">The sequence shown here is derived from an EMBL/GenBank/DDBJ whole genome shotgun (WGS) entry which is preliminary data.</text>
</comment>
<evidence type="ECO:0000313" key="9">
    <source>
        <dbReference type="Proteomes" id="UP000807825"/>
    </source>
</evidence>
<dbReference type="SUPFAM" id="SSF53850">
    <property type="entry name" value="Periplasmic binding protein-like II"/>
    <property type="match status" value="1"/>
</dbReference>
<accession>A0A9D6V9G0</accession>
<dbReference type="PANTHER" id="PTHR30632:SF17">
    <property type="entry name" value="MOLYBDATE-BINDING PROTEIN MODA"/>
    <property type="match status" value="1"/>
</dbReference>
<dbReference type="InterPro" id="IPR050682">
    <property type="entry name" value="ModA/WtpA"/>
</dbReference>
<proteinExistence type="inferred from homology"/>
<feature type="binding site" evidence="6">
    <location>
        <position position="178"/>
    </location>
    <ligand>
        <name>molybdate</name>
        <dbReference type="ChEBI" id="CHEBI:36264"/>
    </ligand>
</feature>
<organism evidence="8 9">
    <name type="scientific">Desulfomonile tiedjei</name>
    <dbReference type="NCBI Taxonomy" id="2358"/>
    <lineage>
        <taxon>Bacteria</taxon>
        <taxon>Pseudomonadati</taxon>
        <taxon>Thermodesulfobacteriota</taxon>
        <taxon>Desulfomonilia</taxon>
        <taxon>Desulfomonilales</taxon>
        <taxon>Desulfomonilaceae</taxon>
        <taxon>Desulfomonile</taxon>
    </lineage>
</organism>
<dbReference type="Proteomes" id="UP000807825">
    <property type="component" value="Unassembled WGS sequence"/>
</dbReference>
<keyword evidence="3 6" id="KW-0479">Metal-binding</keyword>
<evidence type="ECO:0000256" key="1">
    <source>
        <dbReference type="ARBA" id="ARBA00009175"/>
    </source>
</evidence>
<dbReference type="FunFam" id="3.40.190.10:FF:000035">
    <property type="entry name" value="Molybdate ABC transporter substrate-binding protein"/>
    <property type="match status" value="1"/>
</dbReference>
<comment type="subunit">
    <text evidence="5">The complex is composed of two ATP-binding proteins (ModC), two transmembrane proteins (ModB) and a solute-binding protein (ModA).</text>
</comment>
<dbReference type="Gene3D" id="3.40.190.10">
    <property type="entry name" value="Periplasmic binding protein-like II"/>
    <property type="match status" value="2"/>
</dbReference>
<dbReference type="GO" id="GO:0015689">
    <property type="term" value="P:molybdate ion transport"/>
    <property type="evidence" value="ECO:0007669"/>
    <property type="project" value="InterPro"/>
</dbReference>
<dbReference type="CDD" id="cd13536">
    <property type="entry name" value="PBP2_EcModA"/>
    <property type="match status" value="1"/>
</dbReference>
<feature type="binding site" evidence="6">
    <location>
        <position position="196"/>
    </location>
    <ligand>
        <name>molybdate</name>
        <dbReference type="ChEBI" id="CHEBI:36264"/>
    </ligand>
</feature>
<dbReference type="PANTHER" id="PTHR30632">
    <property type="entry name" value="MOLYBDATE-BINDING PERIPLASMIC PROTEIN"/>
    <property type="match status" value="1"/>
</dbReference>
<name>A0A9D6V9G0_9BACT</name>
<evidence type="ECO:0000256" key="7">
    <source>
        <dbReference type="SAM" id="SignalP"/>
    </source>
</evidence>
<evidence type="ECO:0000256" key="4">
    <source>
        <dbReference type="ARBA" id="ARBA00022729"/>
    </source>
</evidence>
<dbReference type="NCBIfam" id="TIGR01256">
    <property type="entry name" value="modA"/>
    <property type="match status" value="1"/>
</dbReference>
<keyword evidence="2 6" id="KW-0500">Molybdenum</keyword>
<feature type="binding site" evidence="6">
    <location>
        <position position="66"/>
    </location>
    <ligand>
        <name>molybdate</name>
        <dbReference type="ChEBI" id="CHEBI:36264"/>
    </ligand>
</feature>
<dbReference type="GO" id="GO:0030288">
    <property type="term" value="C:outer membrane-bounded periplasmic space"/>
    <property type="evidence" value="ECO:0007669"/>
    <property type="project" value="TreeGrafter"/>
</dbReference>
<keyword evidence="4 7" id="KW-0732">Signal</keyword>
<dbReference type="GO" id="GO:0030973">
    <property type="term" value="F:molybdate ion binding"/>
    <property type="evidence" value="ECO:0007669"/>
    <property type="project" value="TreeGrafter"/>
</dbReference>
<evidence type="ECO:0000256" key="6">
    <source>
        <dbReference type="PIRSR" id="PIRSR004846-1"/>
    </source>
</evidence>
<feature type="binding site" evidence="6">
    <location>
        <position position="39"/>
    </location>
    <ligand>
        <name>molybdate</name>
        <dbReference type="ChEBI" id="CHEBI:36264"/>
    </ligand>
</feature>
<reference evidence="8" key="1">
    <citation type="submission" date="2020-07" db="EMBL/GenBank/DDBJ databases">
        <title>Huge and variable diversity of episymbiotic CPR bacteria and DPANN archaea in groundwater ecosystems.</title>
        <authorList>
            <person name="He C.Y."/>
            <person name="Keren R."/>
            <person name="Whittaker M."/>
            <person name="Farag I.F."/>
            <person name="Doudna J."/>
            <person name="Cate J.H.D."/>
            <person name="Banfield J.F."/>
        </authorList>
    </citation>
    <scope>NUCLEOTIDE SEQUENCE</scope>
    <source>
        <strain evidence="8">NC_groundwater_1664_Pr3_B-0.1um_52_9</strain>
    </source>
</reference>
<evidence type="ECO:0000256" key="2">
    <source>
        <dbReference type="ARBA" id="ARBA00022505"/>
    </source>
</evidence>
<feature type="signal peptide" evidence="7">
    <location>
        <begin position="1"/>
        <end position="28"/>
    </location>
</feature>
<dbReference type="GO" id="GO:1901359">
    <property type="term" value="F:tungstate binding"/>
    <property type="evidence" value="ECO:0007669"/>
    <property type="project" value="UniProtKB-ARBA"/>
</dbReference>
<evidence type="ECO:0000256" key="5">
    <source>
        <dbReference type="ARBA" id="ARBA00062515"/>
    </source>
</evidence>
<dbReference type="InterPro" id="IPR005950">
    <property type="entry name" value="ModA"/>
</dbReference>